<feature type="binding site" evidence="2">
    <location>
        <begin position="257"/>
        <end position="258"/>
    </location>
    <ligand>
        <name>ATP</name>
        <dbReference type="ChEBI" id="CHEBI:30616"/>
    </ligand>
</feature>
<dbReference type="PANTHER" id="PTHR13504">
    <property type="entry name" value="FIDO DOMAIN-CONTAINING PROTEIN DDB_G0283145"/>
    <property type="match status" value="1"/>
</dbReference>
<sequence length="418" mass="47437">MVETRKYQESHPWISFDFRGGQFNVLSVRLGEAFSKCQHLTGTPLQPALAAELARVYLIKGVSATTAIEGNTLTETEVAEILADRKKLPPSQEYLQREVENMERVLQRIDVEARNSQGWQLTPSWLRAQNREILQGIPDEDHVIPGEYTTRPLLVGSVYRAAPPEDVPYLVEKLCVWVNEMLMHVYDRKLDADKRFFQAFYAAVLGHLYIAWIHPFGDGNGRTARALECAILAHSGLVPWVSSSLLSDHYNRTRTKYYAKLDAASRHGDVVGFIEYAAEGFVDQLREQIALVQWEQRRVAWVNYVHEVFQNQSQGETSKRRRTLLLSLPEDAWTPRARLRRLTPELAEMYAGVGDRALSHDTGKLTSLGLLEGDAKRGFRPRVYLMDAFIPGTQSLDGSEFMYGAVTAEELLEELGQL</sequence>
<keyword evidence="2" id="KW-0547">Nucleotide-binding</keyword>
<name>A0AAX1JK86_9MYCO</name>
<evidence type="ECO:0000256" key="2">
    <source>
        <dbReference type="PIRSR" id="PIRSR640198-2"/>
    </source>
</evidence>
<dbReference type="SUPFAM" id="SSF140931">
    <property type="entry name" value="Fic-like"/>
    <property type="match status" value="1"/>
</dbReference>
<feature type="active site" evidence="1">
    <location>
        <position position="214"/>
    </location>
</feature>
<dbReference type="GO" id="GO:0005524">
    <property type="term" value="F:ATP binding"/>
    <property type="evidence" value="ECO:0007669"/>
    <property type="project" value="UniProtKB-KW"/>
</dbReference>
<evidence type="ECO:0000313" key="5">
    <source>
        <dbReference type="EMBL" id="QPI40904.1"/>
    </source>
</evidence>
<gene>
    <name evidence="5" type="ORF">I2456_21880</name>
</gene>
<dbReference type="PROSITE" id="PS51459">
    <property type="entry name" value="FIDO"/>
    <property type="match status" value="1"/>
</dbReference>
<organism evidence="5 6">
    <name type="scientific">Mycobacterium kubicae</name>
    <dbReference type="NCBI Taxonomy" id="120959"/>
    <lineage>
        <taxon>Bacteria</taxon>
        <taxon>Bacillati</taxon>
        <taxon>Actinomycetota</taxon>
        <taxon>Actinomycetes</taxon>
        <taxon>Mycobacteriales</taxon>
        <taxon>Mycobacteriaceae</taxon>
        <taxon>Mycobacterium</taxon>
        <taxon>Mycobacterium simiae complex</taxon>
    </lineage>
</organism>
<dbReference type="InterPro" id="IPR036597">
    <property type="entry name" value="Fido-like_dom_sf"/>
</dbReference>
<accession>A0AAX1JK86</accession>
<dbReference type="EMBL" id="CP065047">
    <property type="protein sequence ID" value="QPI40904.1"/>
    <property type="molecule type" value="Genomic_DNA"/>
</dbReference>
<dbReference type="Pfam" id="PF02661">
    <property type="entry name" value="Fic"/>
    <property type="match status" value="1"/>
</dbReference>
<evidence type="ECO:0000256" key="3">
    <source>
        <dbReference type="PIRSR" id="PIRSR640198-3"/>
    </source>
</evidence>
<dbReference type="KEGG" id="mku:I2456_21880"/>
<evidence type="ECO:0000313" key="6">
    <source>
        <dbReference type="Proteomes" id="UP000663583"/>
    </source>
</evidence>
<dbReference type="AlphaFoldDB" id="A0AAX1JK86"/>
<feature type="site" description="Important for autoinhibition of adenylyltransferase activity" evidence="3">
    <location>
        <position position="69"/>
    </location>
</feature>
<dbReference type="Proteomes" id="UP000663583">
    <property type="component" value="Chromosome"/>
</dbReference>
<proteinExistence type="predicted"/>
<feature type="domain" description="Fido" evidence="4">
    <location>
        <begin position="121"/>
        <end position="279"/>
    </location>
</feature>
<dbReference type="InterPro" id="IPR003812">
    <property type="entry name" value="Fido"/>
</dbReference>
<dbReference type="Gene3D" id="1.10.3290.10">
    <property type="entry name" value="Fido-like domain"/>
    <property type="match status" value="1"/>
</dbReference>
<dbReference type="InterPro" id="IPR040198">
    <property type="entry name" value="Fido_containing"/>
</dbReference>
<reference evidence="5" key="1">
    <citation type="submission" date="2020-11" db="EMBL/GenBank/DDBJ databases">
        <title>Intraspecies plasmid and genomic variation of Mycobacterium kubicae revealed by the complete genome sequences of two clinical isolates.</title>
        <authorList>
            <person name="Hendrix J.R."/>
            <person name="Epperson L.E."/>
            <person name="Honda J.R."/>
            <person name="Strong M."/>
        </authorList>
    </citation>
    <scope>NUCLEOTIDE SEQUENCE</scope>
    <source>
        <strain evidence="5">JCM 13573</strain>
    </source>
</reference>
<evidence type="ECO:0000259" key="4">
    <source>
        <dbReference type="PROSITE" id="PS51459"/>
    </source>
</evidence>
<evidence type="ECO:0000256" key="1">
    <source>
        <dbReference type="PIRSR" id="PIRSR640198-1"/>
    </source>
</evidence>
<protein>
    <submittedName>
        <fullName evidence="5">Fic family protein</fullName>
    </submittedName>
</protein>
<feature type="binding site" evidence="2">
    <location>
        <begin position="218"/>
        <end position="225"/>
    </location>
    <ligand>
        <name>ATP</name>
        <dbReference type="ChEBI" id="CHEBI:30616"/>
    </ligand>
</feature>
<dbReference type="PANTHER" id="PTHR13504:SF38">
    <property type="entry name" value="FIDO DOMAIN-CONTAINING PROTEIN"/>
    <property type="match status" value="1"/>
</dbReference>
<keyword evidence="2" id="KW-0067">ATP-binding</keyword>